<protein>
    <recommendedName>
        <fullName evidence="2">HTH cro/C1-type domain-containing protein</fullName>
    </recommendedName>
</protein>
<dbReference type="EMBL" id="CACVAR010000118">
    <property type="protein sequence ID" value="CAA6803578.1"/>
    <property type="molecule type" value="Genomic_DNA"/>
</dbReference>
<evidence type="ECO:0008006" key="2">
    <source>
        <dbReference type="Google" id="ProtNLM"/>
    </source>
</evidence>
<sequence>MEQMHLKQQDLVPYIGNKSKVSEVLNRKVGLSLNMIYNLAKGLHLPLEVLVQPVEKMKVG</sequence>
<name>A0A6S6SLF9_9BACT</name>
<accession>A0A6S6SLF9</accession>
<proteinExistence type="predicted"/>
<dbReference type="AlphaFoldDB" id="A0A6S6SLF9"/>
<gene>
    <name evidence="1" type="ORF">HELGO_WM35019</name>
</gene>
<reference evidence="1" key="1">
    <citation type="submission" date="2020-01" db="EMBL/GenBank/DDBJ databases">
        <authorList>
            <person name="Meier V. D."/>
            <person name="Meier V D."/>
        </authorList>
    </citation>
    <scope>NUCLEOTIDE SEQUENCE</scope>
    <source>
        <strain evidence="1">HLG_WM_MAG_03</strain>
    </source>
</reference>
<organism evidence="1">
    <name type="scientific">uncultured Sulfurovum sp</name>
    <dbReference type="NCBI Taxonomy" id="269237"/>
    <lineage>
        <taxon>Bacteria</taxon>
        <taxon>Pseudomonadati</taxon>
        <taxon>Campylobacterota</taxon>
        <taxon>Epsilonproteobacteria</taxon>
        <taxon>Campylobacterales</taxon>
        <taxon>Sulfurovaceae</taxon>
        <taxon>Sulfurovum</taxon>
        <taxon>environmental samples</taxon>
    </lineage>
</organism>
<evidence type="ECO:0000313" key="1">
    <source>
        <dbReference type="EMBL" id="CAA6803578.1"/>
    </source>
</evidence>